<dbReference type="PROSITE" id="PS51257">
    <property type="entry name" value="PROKAR_LIPOPROTEIN"/>
    <property type="match status" value="1"/>
</dbReference>
<evidence type="ECO:0000313" key="2">
    <source>
        <dbReference type="Proteomes" id="UP000239002"/>
    </source>
</evidence>
<keyword evidence="2" id="KW-1185">Reference proteome</keyword>
<dbReference type="Proteomes" id="UP000239002">
    <property type="component" value="Unassembled WGS sequence"/>
</dbReference>
<name>A0A2S6IFQ0_9FLAO</name>
<organism evidence="1 2">
    <name type="scientific">Nonlabens xylanidelens</name>
    <dbReference type="NCBI Taxonomy" id="191564"/>
    <lineage>
        <taxon>Bacteria</taxon>
        <taxon>Pseudomonadati</taxon>
        <taxon>Bacteroidota</taxon>
        <taxon>Flavobacteriia</taxon>
        <taxon>Flavobacteriales</taxon>
        <taxon>Flavobacteriaceae</taxon>
        <taxon>Nonlabens</taxon>
    </lineage>
</organism>
<comment type="caution">
    <text evidence="1">The sequence shown here is derived from an EMBL/GenBank/DDBJ whole genome shotgun (WGS) entry which is preliminary data.</text>
</comment>
<evidence type="ECO:0000313" key="1">
    <source>
        <dbReference type="EMBL" id="PPK93038.1"/>
    </source>
</evidence>
<dbReference type="RefSeq" id="WP_245890747.1">
    <property type="nucleotide sequence ID" value="NZ_MQVW01000020.1"/>
</dbReference>
<sequence>MIKRFIYILIAASLASCQFFEKETEPDAVVSLGKHYLDKSDVMRILPSDYTVADSTRIMDVYINKWATDYLLLDNARDNIGQNRQQELEELVENYRVELYAQEYLKDLTKQNLDTIISENQIKAFYELRKEDFKLNEDLVQFRYLQLDPLNTDLQKITKWFNKGDVPSLRKIDSLKLSYRNYFLNDSIWVKKSHLFDAMNVINPVNEKLYIKENKIWKLEDSLGVYLVRFNKVLKRGDRAPLSYVKPTVKQVLLNKSKLAYIKKLEKDLLNDAINSDKLKINN</sequence>
<evidence type="ECO:0008006" key="3">
    <source>
        <dbReference type="Google" id="ProtNLM"/>
    </source>
</evidence>
<reference evidence="1 2" key="1">
    <citation type="submission" date="2018-02" db="EMBL/GenBank/DDBJ databases">
        <title>Genomic Encyclopedia of Archaeal and Bacterial Type Strains, Phase II (KMG-II): from individual species to whole genera.</title>
        <authorList>
            <person name="Goeker M."/>
        </authorList>
    </citation>
    <scope>NUCLEOTIDE SEQUENCE [LARGE SCALE GENOMIC DNA]</scope>
    <source>
        <strain evidence="1 2">DSM 16809</strain>
    </source>
</reference>
<accession>A0A2S6IFQ0</accession>
<proteinExistence type="predicted"/>
<protein>
    <recommendedName>
        <fullName evidence="3">Peptidyl-prolyl cis-trans isomerase</fullName>
    </recommendedName>
</protein>
<dbReference type="EMBL" id="PTJE01000008">
    <property type="protein sequence ID" value="PPK93038.1"/>
    <property type="molecule type" value="Genomic_DNA"/>
</dbReference>
<dbReference type="AlphaFoldDB" id="A0A2S6IFQ0"/>
<gene>
    <name evidence="1" type="ORF">LY01_02743</name>
</gene>